<dbReference type="InterPro" id="IPR021214">
    <property type="entry name" value="DUF2568"/>
</dbReference>
<feature type="transmembrane region" description="Helical" evidence="1">
    <location>
        <begin position="39"/>
        <end position="55"/>
    </location>
</feature>
<keyword evidence="3" id="KW-1185">Reference proteome</keyword>
<dbReference type="RefSeq" id="WP_256089798.1">
    <property type="nucleotide sequence ID" value="NZ_JAVRES010000003.1"/>
</dbReference>
<name>A0ABD5EK35_9ACTN</name>
<dbReference type="PROSITE" id="PS51257">
    <property type="entry name" value="PROKAR_LIPOPROTEIN"/>
    <property type="match status" value="1"/>
</dbReference>
<dbReference type="Pfam" id="PF10823">
    <property type="entry name" value="DUF2568"/>
    <property type="match status" value="1"/>
</dbReference>
<comment type="caution">
    <text evidence="2">The sequence shown here is derived from an EMBL/GenBank/DDBJ whole genome shotgun (WGS) entry which is preliminary data.</text>
</comment>
<evidence type="ECO:0000256" key="1">
    <source>
        <dbReference type="SAM" id="Phobius"/>
    </source>
</evidence>
<proteinExistence type="predicted"/>
<protein>
    <submittedName>
        <fullName evidence="2">DUF2568 domain-containing protein</fullName>
    </submittedName>
</protein>
<reference evidence="3" key="1">
    <citation type="submission" date="2023-07" db="EMBL/GenBank/DDBJ databases">
        <title>30 novel species of actinomycetes from the DSMZ collection.</title>
        <authorList>
            <person name="Nouioui I."/>
        </authorList>
    </citation>
    <scope>NUCLEOTIDE SEQUENCE [LARGE SCALE GENOMIC DNA]</scope>
    <source>
        <strain evidence="3">DSM 41981</strain>
    </source>
</reference>
<sequence>MKTLRSLRPALLLLTQLGVLACAARWGLGLDVPEPGPLLLAAAAPALLIALWALFGARRAPYRARGAARIAFLVLWCAAGVAAALAAGETGDAIGLAVWTAVAAALTEGERRPEPAAAPAR</sequence>
<dbReference type="Proteomes" id="UP001183535">
    <property type="component" value="Unassembled WGS sequence"/>
</dbReference>
<dbReference type="EMBL" id="JAVRES010000003">
    <property type="protein sequence ID" value="MDT0434998.1"/>
    <property type="molecule type" value="Genomic_DNA"/>
</dbReference>
<feature type="transmembrane region" description="Helical" evidence="1">
    <location>
        <begin position="67"/>
        <end position="87"/>
    </location>
</feature>
<accession>A0ABD5EK35</accession>
<organism evidence="2 3">
    <name type="scientific">Streptomyces doudnae</name>
    <dbReference type="NCBI Taxonomy" id="3075536"/>
    <lineage>
        <taxon>Bacteria</taxon>
        <taxon>Bacillati</taxon>
        <taxon>Actinomycetota</taxon>
        <taxon>Actinomycetes</taxon>
        <taxon>Kitasatosporales</taxon>
        <taxon>Streptomycetaceae</taxon>
        <taxon>Streptomyces</taxon>
    </lineage>
</organism>
<gene>
    <name evidence="2" type="ORF">RM877_09930</name>
</gene>
<evidence type="ECO:0000313" key="2">
    <source>
        <dbReference type="EMBL" id="MDT0434998.1"/>
    </source>
</evidence>
<dbReference type="AlphaFoldDB" id="A0ABD5EK35"/>
<keyword evidence="1" id="KW-0472">Membrane</keyword>
<evidence type="ECO:0000313" key="3">
    <source>
        <dbReference type="Proteomes" id="UP001183535"/>
    </source>
</evidence>
<keyword evidence="1" id="KW-0812">Transmembrane</keyword>
<keyword evidence="1" id="KW-1133">Transmembrane helix</keyword>